<feature type="domain" description="Alpha-ketoglutarate-dependent dioxygenase AlkB-like" evidence="3">
    <location>
        <begin position="631"/>
        <end position="793"/>
    </location>
</feature>
<dbReference type="PANTHER" id="PTHR31573:SF4">
    <property type="entry name" value="FE2OG DIOXYGENASE DOMAIN-CONTAINING PROTEIN"/>
    <property type="match status" value="1"/>
</dbReference>
<gene>
    <name evidence="4" type="ORF">BS50DRAFT_673327</name>
</gene>
<organism evidence="4 5">
    <name type="scientific">Corynespora cassiicola Philippines</name>
    <dbReference type="NCBI Taxonomy" id="1448308"/>
    <lineage>
        <taxon>Eukaryota</taxon>
        <taxon>Fungi</taxon>
        <taxon>Dikarya</taxon>
        <taxon>Ascomycota</taxon>
        <taxon>Pezizomycotina</taxon>
        <taxon>Dothideomycetes</taxon>
        <taxon>Pleosporomycetidae</taxon>
        <taxon>Pleosporales</taxon>
        <taxon>Corynesporascaceae</taxon>
        <taxon>Corynespora</taxon>
    </lineage>
</organism>
<dbReference type="STRING" id="1448308.A0A2T2P4T0"/>
<feature type="region of interest" description="Disordered" evidence="2">
    <location>
        <begin position="28"/>
        <end position="51"/>
    </location>
</feature>
<keyword evidence="5" id="KW-1185">Reference proteome</keyword>
<dbReference type="SUPFAM" id="SSF51197">
    <property type="entry name" value="Clavaminate synthase-like"/>
    <property type="match status" value="1"/>
</dbReference>
<feature type="binding site" evidence="1">
    <location>
        <position position="789"/>
    </location>
    <ligand>
        <name>2-oxoglutarate</name>
        <dbReference type="ChEBI" id="CHEBI:16810"/>
    </ligand>
</feature>
<dbReference type="Pfam" id="PF13532">
    <property type="entry name" value="2OG-FeII_Oxy_2"/>
    <property type="match status" value="1"/>
</dbReference>
<protein>
    <recommendedName>
        <fullName evidence="3">Alpha-ketoglutarate-dependent dioxygenase AlkB-like domain-containing protein</fullName>
    </recommendedName>
</protein>
<accession>A0A2T2P4T0</accession>
<dbReference type="GO" id="GO:0006307">
    <property type="term" value="P:DNA alkylation repair"/>
    <property type="evidence" value="ECO:0007669"/>
    <property type="project" value="TreeGrafter"/>
</dbReference>
<dbReference type="GO" id="GO:0051747">
    <property type="term" value="F:cytosine C-5 DNA demethylase activity"/>
    <property type="evidence" value="ECO:0007669"/>
    <property type="project" value="TreeGrafter"/>
</dbReference>
<dbReference type="InterPro" id="IPR037151">
    <property type="entry name" value="AlkB-like_sf"/>
</dbReference>
<evidence type="ECO:0000256" key="1">
    <source>
        <dbReference type="PIRSR" id="PIRSR632852-1"/>
    </source>
</evidence>
<dbReference type="InterPro" id="IPR032852">
    <property type="entry name" value="ALKBH2"/>
</dbReference>
<dbReference type="InterPro" id="IPR027450">
    <property type="entry name" value="AlkB-like"/>
</dbReference>
<feature type="binding site" evidence="1">
    <location>
        <position position="670"/>
    </location>
    <ligand>
        <name>2-oxoglutarate</name>
        <dbReference type="ChEBI" id="CHEBI:16810"/>
    </ligand>
</feature>
<feature type="compositionally biased region" description="Polar residues" evidence="2">
    <location>
        <begin position="179"/>
        <end position="192"/>
    </location>
</feature>
<name>A0A2T2P4T0_CORCC</name>
<dbReference type="Proteomes" id="UP000240883">
    <property type="component" value="Unassembled WGS sequence"/>
</dbReference>
<dbReference type="EMBL" id="KZ678130">
    <property type="protein sequence ID" value="PSN72603.1"/>
    <property type="molecule type" value="Genomic_DNA"/>
</dbReference>
<dbReference type="GO" id="GO:0035516">
    <property type="term" value="F:broad specificity oxidative DNA demethylase activity"/>
    <property type="evidence" value="ECO:0007669"/>
    <property type="project" value="TreeGrafter"/>
</dbReference>
<evidence type="ECO:0000313" key="4">
    <source>
        <dbReference type="EMBL" id="PSN72603.1"/>
    </source>
</evidence>
<dbReference type="OrthoDB" id="2163491at2759"/>
<proteinExistence type="predicted"/>
<dbReference type="PANTHER" id="PTHR31573">
    <property type="entry name" value="ALPHA-KETOGLUTARATE-DEPENDENT DIOXYGENASE ALKB HOMOLOG 2"/>
    <property type="match status" value="1"/>
</dbReference>
<evidence type="ECO:0000259" key="3">
    <source>
        <dbReference type="Pfam" id="PF13532"/>
    </source>
</evidence>
<feature type="binding site" evidence="1">
    <location>
        <position position="661"/>
    </location>
    <ligand>
        <name>2-oxoglutarate</name>
        <dbReference type="ChEBI" id="CHEBI:16810"/>
    </ligand>
</feature>
<dbReference type="Gene3D" id="2.60.120.590">
    <property type="entry name" value="Alpha-ketoglutarate-dependent dioxygenase AlkB-like"/>
    <property type="match status" value="1"/>
</dbReference>
<evidence type="ECO:0000313" key="5">
    <source>
        <dbReference type="Proteomes" id="UP000240883"/>
    </source>
</evidence>
<dbReference type="GO" id="GO:0008198">
    <property type="term" value="F:ferrous iron binding"/>
    <property type="evidence" value="ECO:0007669"/>
    <property type="project" value="TreeGrafter"/>
</dbReference>
<evidence type="ECO:0000256" key="2">
    <source>
        <dbReference type="SAM" id="MobiDB-lite"/>
    </source>
</evidence>
<sequence>MSQHTREPMESSKASNVLTKIVSGFLDAPGSPLSDCPDDISESSHGRAKKRLKLDPDATYLSQATIYHTSPDDLERFFHAEVEALSRLRPKPASSSQLTQEDSLQNLAGFGPRRQGQSQDLPLHISLGFSQAAQGLASQMPSFHQYNFLEPSRQPETVIYPSQYTQDLIPYTQDEESQILPTQNVPQSSDPISSPRLDDDVPEAINPYNTDLNALRDLSIQLLALCKSGDKPAPVAQPEVWAEGRQELCETLHYFRSYQGGCYSVSGLVRGFLFDKSAYSRDYIDDTVVISRAGGGLVRDKGSGEMRQGADQTEKGKVLSLRNCINTYNPVVISVGSDNPNMPSKPQHTYSVLDYFKPTHIWSEKSNGKTIVRYRFEKFNVNKSSWWQASNRDDMAKLGSLPDPLVQSCRECKKETQQIYLQGWMCLQQSCHLFWKLLPGDPADKFQEPNEDSLRYDPRWLKQKTHWPNEDDDYPLTSEKFNPEAISIAGEDNALAYWLGMVCPHCGRCILRAKWAGWECQNPQCSFKQYPSHIVIPSRALCEPHFPLSTSYTLSRDLWEASVSLTPIFTHNYRIHRYKIPGVDGFVAHMIANQTVVEEPGGPNDMFEELQKINIGLERRRMKTAVAKGDSYTRHFTGRNIEEISEEWKPREFNEVLALGYFQQQKINYHDDGEFGLGPTIATLSLGATGTMRLRMKGRHYAGVSNSGIYDISPPLPGCVKYKERLALHDELESLKAGDQVVYRERLRAVPKELQLKPGGKHPDVLTMELGHGDIVVMHGFALQKYYEHSVDHGGKLRFALTCRFIEPESLKAQDRSHYEVGPDLGDYDGTRLKSCN</sequence>
<dbReference type="AlphaFoldDB" id="A0A2T2P4T0"/>
<reference evidence="4 5" key="1">
    <citation type="journal article" date="2018" name="Front. Microbiol.">
        <title>Genome-Wide Analysis of Corynespora cassiicola Leaf Fall Disease Putative Effectors.</title>
        <authorList>
            <person name="Lopez D."/>
            <person name="Ribeiro S."/>
            <person name="Label P."/>
            <person name="Fumanal B."/>
            <person name="Venisse J.S."/>
            <person name="Kohler A."/>
            <person name="de Oliveira R.R."/>
            <person name="Labutti K."/>
            <person name="Lipzen A."/>
            <person name="Lail K."/>
            <person name="Bauer D."/>
            <person name="Ohm R.A."/>
            <person name="Barry K.W."/>
            <person name="Spatafora J."/>
            <person name="Grigoriev I.V."/>
            <person name="Martin F.M."/>
            <person name="Pujade-Renaud V."/>
        </authorList>
    </citation>
    <scope>NUCLEOTIDE SEQUENCE [LARGE SCALE GENOMIC DNA]</scope>
    <source>
        <strain evidence="4 5">Philippines</strain>
    </source>
</reference>
<feature type="region of interest" description="Disordered" evidence="2">
    <location>
        <begin position="178"/>
        <end position="199"/>
    </location>
</feature>